<keyword evidence="3" id="KW-1185">Reference proteome</keyword>
<evidence type="ECO:0000256" key="1">
    <source>
        <dbReference type="SAM" id="MobiDB-lite"/>
    </source>
</evidence>
<dbReference type="AlphaFoldDB" id="A0A024H7S5"/>
<proteinExistence type="predicted"/>
<organism evidence="2 3">
    <name type="scientific">Pseudarthrobacter siccitolerans</name>
    <dbReference type="NCBI Taxonomy" id="861266"/>
    <lineage>
        <taxon>Bacteria</taxon>
        <taxon>Bacillati</taxon>
        <taxon>Actinomycetota</taxon>
        <taxon>Actinomycetes</taxon>
        <taxon>Micrococcales</taxon>
        <taxon>Micrococcaceae</taxon>
        <taxon>Pseudarthrobacter</taxon>
    </lineage>
</organism>
<evidence type="ECO:0000313" key="2">
    <source>
        <dbReference type="EMBL" id="CCQ47806.1"/>
    </source>
</evidence>
<dbReference type="EMBL" id="CAQI01000053">
    <property type="protein sequence ID" value="CCQ47806.1"/>
    <property type="molecule type" value="Genomic_DNA"/>
</dbReference>
<protein>
    <submittedName>
        <fullName evidence="2">Uncharacterized protein</fullName>
    </submittedName>
</protein>
<feature type="region of interest" description="Disordered" evidence="1">
    <location>
        <begin position="1"/>
        <end position="32"/>
    </location>
</feature>
<reference evidence="3" key="1">
    <citation type="journal article" date="2014" name="Genome Announc.">
        <title>Genome Sequence of Arthrobacter siccitolerans 4J27, a Xeroprotectant-Producing Desiccation-Tolerant Microorganism.</title>
        <authorList>
            <person name="Manzanera M."/>
            <person name="Santa-Cruz-Calvo L."/>
            <person name="Vilchez J.I."/>
            <person name="Garcia-Fontana C."/>
            <person name="Silva-Castro G.A."/>
            <person name="Calvo C."/>
            <person name="Gonzalez-Lopez J."/>
        </authorList>
    </citation>
    <scope>NUCLEOTIDE SEQUENCE [LARGE SCALE GENOMIC DNA]</scope>
    <source>
        <strain evidence="3">4J27</strain>
    </source>
</reference>
<dbReference type="Proteomes" id="UP000035722">
    <property type="component" value="Unassembled WGS sequence"/>
</dbReference>
<sequence>MDKQTSREGQFQDVGISIRRTEKKGNTKRKFPNSGISRVSNYVLTVTAFSC</sequence>
<comment type="caution">
    <text evidence="2">The sequence shown here is derived from an EMBL/GenBank/DDBJ whole genome shotgun (WGS) entry which is preliminary data.</text>
</comment>
<evidence type="ECO:0000313" key="3">
    <source>
        <dbReference type="Proteomes" id="UP000035722"/>
    </source>
</evidence>
<name>A0A024H7S5_9MICC</name>
<dbReference type="STRING" id="861266.ARTSIC4J27_3802"/>
<gene>
    <name evidence="2" type="ORF">ARTSIC4J27_3802</name>
</gene>
<accession>A0A024H7S5</accession>